<dbReference type="GO" id="GO:0016197">
    <property type="term" value="P:endosomal transport"/>
    <property type="evidence" value="ECO:0007669"/>
    <property type="project" value="TreeGrafter"/>
</dbReference>
<protein>
    <recommendedName>
        <fullName evidence="2">Biogenesis of lysosome-related organelles complex 1 subunit 1</fullName>
    </recommendedName>
</protein>
<evidence type="ECO:0000256" key="2">
    <source>
        <dbReference type="ARBA" id="ARBA00019577"/>
    </source>
</evidence>
<sequence length="126" mass="14600">MSLSSLVKEHNQVQVRLREDNDKNRKKAKESLLQVSRELVLNTNSDVAQVFHNQQLLEAEAKQIHIQSQRLTKQTTQWLQLFQQLNASLKELGDVENWAGHIHDDVQVIVKNIDQAISVKQQQLKK</sequence>
<gene>
    <name evidence="4" type="ORF">AKO1_010165</name>
</gene>
<dbReference type="InterPro" id="IPR009395">
    <property type="entry name" value="BLOC1S1"/>
</dbReference>
<dbReference type="EMBL" id="JAOPGA020001843">
    <property type="protein sequence ID" value="KAL0491698.1"/>
    <property type="molecule type" value="Genomic_DNA"/>
</dbReference>
<organism evidence="4 5">
    <name type="scientific">Acrasis kona</name>
    <dbReference type="NCBI Taxonomy" id="1008807"/>
    <lineage>
        <taxon>Eukaryota</taxon>
        <taxon>Discoba</taxon>
        <taxon>Heterolobosea</taxon>
        <taxon>Tetramitia</taxon>
        <taxon>Eutetramitia</taxon>
        <taxon>Acrasidae</taxon>
        <taxon>Acrasis</taxon>
    </lineage>
</organism>
<dbReference type="GO" id="GO:0031083">
    <property type="term" value="C:BLOC-1 complex"/>
    <property type="evidence" value="ECO:0007669"/>
    <property type="project" value="InterPro"/>
</dbReference>
<proteinExistence type="inferred from homology"/>
<evidence type="ECO:0000313" key="5">
    <source>
        <dbReference type="Proteomes" id="UP001431209"/>
    </source>
</evidence>
<evidence type="ECO:0000256" key="1">
    <source>
        <dbReference type="ARBA" id="ARBA00007133"/>
    </source>
</evidence>
<dbReference type="AlphaFoldDB" id="A0AAW2ZQI5"/>
<dbReference type="Proteomes" id="UP001431209">
    <property type="component" value="Unassembled WGS sequence"/>
</dbReference>
<comment type="caution">
    <text evidence="4">The sequence shown here is derived from an EMBL/GenBank/DDBJ whole genome shotgun (WGS) entry which is preliminary data.</text>
</comment>
<name>A0AAW2ZQI5_9EUKA</name>
<comment type="similarity">
    <text evidence="1">Belongs to the BLOC1S1 family.</text>
</comment>
<evidence type="ECO:0000313" key="4">
    <source>
        <dbReference type="EMBL" id="KAL0491698.1"/>
    </source>
</evidence>
<dbReference type="PANTHER" id="PTHR13073:SF0">
    <property type="entry name" value="BIOGENESIS OF LYSOSOME-RELATED ORGANELLES COMPLEX 1 SUBUNIT 1"/>
    <property type="match status" value="1"/>
</dbReference>
<reference evidence="4 5" key="1">
    <citation type="submission" date="2024-03" db="EMBL/GenBank/DDBJ databases">
        <title>The Acrasis kona genome and developmental transcriptomes reveal deep origins of eukaryotic multicellular pathways.</title>
        <authorList>
            <person name="Sheikh S."/>
            <person name="Fu C.-J."/>
            <person name="Brown M.W."/>
            <person name="Baldauf S.L."/>
        </authorList>
    </citation>
    <scope>NUCLEOTIDE SEQUENCE [LARGE SCALE GENOMIC DNA]</scope>
    <source>
        <strain evidence="4 5">ATCC MYA-3509</strain>
    </source>
</reference>
<evidence type="ECO:0000256" key="3">
    <source>
        <dbReference type="SAM" id="MobiDB-lite"/>
    </source>
</evidence>
<dbReference type="PANTHER" id="PTHR13073">
    <property type="entry name" value="BLOC-1 COMPLEX SUBUNIT 1"/>
    <property type="match status" value="1"/>
</dbReference>
<feature type="compositionally biased region" description="Basic and acidic residues" evidence="3">
    <location>
        <begin position="7"/>
        <end position="23"/>
    </location>
</feature>
<accession>A0AAW2ZQI5</accession>
<feature type="region of interest" description="Disordered" evidence="3">
    <location>
        <begin position="1"/>
        <end position="28"/>
    </location>
</feature>
<dbReference type="Pfam" id="PF06320">
    <property type="entry name" value="GCN5L1"/>
    <property type="match status" value="1"/>
</dbReference>
<keyword evidence="5" id="KW-1185">Reference proteome</keyword>